<organism evidence="7 8">
    <name type="scientific">Aquibium oceanicum</name>
    <dbReference type="NCBI Taxonomy" id="1670800"/>
    <lineage>
        <taxon>Bacteria</taxon>
        <taxon>Pseudomonadati</taxon>
        <taxon>Pseudomonadota</taxon>
        <taxon>Alphaproteobacteria</taxon>
        <taxon>Hyphomicrobiales</taxon>
        <taxon>Phyllobacteriaceae</taxon>
        <taxon>Aquibium</taxon>
    </lineage>
</organism>
<dbReference type="Proteomes" id="UP000182840">
    <property type="component" value="Chromosome"/>
</dbReference>
<dbReference type="EMBL" id="CP018171">
    <property type="protein sequence ID" value="APH71494.1"/>
    <property type="molecule type" value="Genomic_DNA"/>
</dbReference>
<evidence type="ECO:0000256" key="1">
    <source>
        <dbReference type="ARBA" id="ARBA00004141"/>
    </source>
</evidence>
<feature type="transmembrane region" description="Helical" evidence="6">
    <location>
        <begin position="58"/>
        <end position="81"/>
    </location>
</feature>
<dbReference type="PANTHER" id="PTHR21716">
    <property type="entry name" value="TRANSMEMBRANE PROTEIN"/>
    <property type="match status" value="1"/>
</dbReference>
<evidence type="ECO:0000256" key="3">
    <source>
        <dbReference type="ARBA" id="ARBA00022692"/>
    </source>
</evidence>
<dbReference type="Pfam" id="PF01594">
    <property type="entry name" value="AI-2E_transport"/>
    <property type="match status" value="1"/>
</dbReference>
<feature type="transmembrane region" description="Helical" evidence="6">
    <location>
        <begin position="26"/>
        <end position="46"/>
    </location>
</feature>
<dbReference type="OrthoDB" id="5761230at2"/>
<dbReference type="RefSeq" id="WP_072603210.1">
    <property type="nucleotide sequence ID" value="NZ_CP018171.1"/>
</dbReference>
<feature type="transmembrane region" description="Helical" evidence="6">
    <location>
        <begin position="218"/>
        <end position="247"/>
    </location>
</feature>
<protein>
    <submittedName>
        <fullName evidence="7">AI-2E family transporter</fullName>
    </submittedName>
</protein>
<dbReference type="AlphaFoldDB" id="A0A1L3SQ19"/>
<comment type="subcellular location">
    <subcellularLocation>
        <location evidence="1">Membrane</location>
        <topology evidence="1">Multi-pass membrane protein</topology>
    </subcellularLocation>
</comment>
<name>A0A1L3SQ19_9HYPH</name>
<proteinExistence type="inferred from homology"/>
<evidence type="ECO:0000256" key="4">
    <source>
        <dbReference type="ARBA" id="ARBA00022989"/>
    </source>
</evidence>
<keyword evidence="5 6" id="KW-0472">Membrane</keyword>
<dbReference type="InterPro" id="IPR002549">
    <property type="entry name" value="AI-2E-like"/>
</dbReference>
<keyword evidence="4 6" id="KW-1133">Transmembrane helix</keyword>
<evidence type="ECO:0000256" key="6">
    <source>
        <dbReference type="SAM" id="Phobius"/>
    </source>
</evidence>
<feature type="transmembrane region" description="Helical" evidence="6">
    <location>
        <begin position="190"/>
        <end position="212"/>
    </location>
</feature>
<dbReference type="STRING" id="1670800.BSQ44_09010"/>
<gene>
    <name evidence="7" type="ORF">BSQ44_09010</name>
</gene>
<dbReference type="GO" id="GO:0055085">
    <property type="term" value="P:transmembrane transport"/>
    <property type="evidence" value="ECO:0007669"/>
    <property type="project" value="TreeGrafter"/>
</dbReference>
<accession>A0A1L3SQ19</accession>
<evidence type="ECO:0000256" key="2">
    <source>
        <dbReference type="ARBA" id="ARBA00009773"/>
    </source>
</evidence>
<feature type="transmembrane region" description="Helical" evidence="6">
    <location>
        <begin position="128"/>
        <end position="152"/>
    </location>
</feature>
<evidence type="ECO:0000313" key="7">
    <source>
        <dbReference type="EMBL" id="APH71494.1"/>
    </source>
</evidence>
<keyword evidence="3 6" id="KW-0812">Transmembrane</keyword>
<reference evidence="8" key="1">
    <citation type="submission" date="2016-11" db="EMBL/GenBank/DDBJ databases">
        <title>Mesorhizobium oceanicum sp. nov., isolated from deep seawater in South China Sea.</title>
        <authorList>
            <person name="Fu G.-Y."/>
        </authorList>
    </citation>
    <scope>NUCLEOTIDE SEQUENCE [LARGE SCALE GENOMIC DNA]</scope>
    <source>
        <strain evidence="8">B7</strain>
    </source>
</reference>
<dbReference type="GO" id="GO:0016020">
    <property type="term" value="C:membrane"/>
    <property type="evidence" value="ECO:0007669"/>
    <property type="project" value="UniProtKB-SubCell"/>
</dbReference>
<sequence length="340" mass="35110">MAPRTTSLLVLFGALAALLLLAPDVLLIVFAGVLLAVLLRGGGHWIAQKLGIADGVGIGLFLLGVIAAFAVFGLAVAPSIADQIDELSQRLPQAFDTVRQRIEEYSWGPGLLDHLIPESFASPEGRTAAVSAVSSTFGALGNGVVILFIGLYGALDPGVYRSGFVKLIAPSIRGQGDEVLSKVAATLRSWLTAQLMAMAVVGVLTGTGLWIAGVPLAFALGLIAGLLAFIPNIGPVLAIAPALLLALPEGQTTVLIVLGIYVGVQALESYVVTPLLQQEKVSLPPALVIAVQLLFGVLFGILGLALATPITAAAMTVIGLVYVNSYLDREKDAQHGGGDR</sequence>
<feature type="transmembrane region" description="Helical" evidence="6">
    <location>
        <begin position="254"/>
        <end position="273"/>
    </location>
</feature>
<dbReference type="KEGG" id="meso:BSQ44_09010"/>
<comment type="similarity">
    <text evidence="2">Belongs to the autoinducer-2 exporter (AI-2E) (TC 2.A.86) family.</text>
</comment>
<evidence type="ECO:0000313" key="8">
    <source>
        <dbReference type="Proteomes" id="UP000182840"/>
    </source>
</evidence>
<feature type="transmembrane region" description="Helical" evidence="6">
    <location>
        <begin position="293"/>
        <end position="323"/>
    </location>
</feature>
<evidence type="ECO:0000256" key="5">
    <source>
        <dbReference type="ARBA" id="ARBA00023136"/>
    </source>
</evidence>
<keyword evidence="8" id="KW-1185">Reference proteome</keyword>
<dbReference type="PANTHER" id="PTHR21716:SF62">
    <property type="entry name" value="TRANSPORT PROTEIN YDBI-RELATED"/>
    <property type="match status" value="1"/>
</dbReference>